<dbReference type="EMBL" id="MNBE01000683">
    <property type="protein sequence ID" value="OKO97829.1"/>
    <property type="molecule type" value="Genomic_DNA"/>
</dbReference>
<comment type="caution">
    <text evidence="2">The sequence shown here is derived from an EMBL/GenBank/DDBJ whole genome shotgun (WGS) entry which is preliminary data.</text>
</comment>
<name>A0A1Q5TC89_9EURO</name>
<dbReference type="AlphaFoldDB" id="A0A1Q5TC89"/>
<dbReference type="CDD" id="cd02440">
    <property type="entry name" value="AdoMet_MTases"/>
    <property type="match status" value="1"/>
</dbReference>
<dbReference type="InterPro" id="IPR029063">
    <property type="entry name" value="SAM-dependent_MTases_sf"/>
</dbReference>
<evidence type="ECO:0000313" key="3">
    <source>
        <dbReference type="Proteomes" id="UP000186955"/>
    </source>
</evidence>
<dbReference type="Proteomes" id="UP000186955">
    <property type="component" value="Unassembled WGS sequence"/>
</dbReference>
<dbReference type="Pfam" id="PF13649">
    <property type="entry name" value="Methyltransf_25"/>
    <property type="match status" value="1"/>
</dbReference>
<sequence length="292" mass="33027">MTIESHPTASVEKNTDLFDTPFLSEHYDLLLADYFKTKLLDVPVYWQLLKKCTQPNPILLDIGTGTGRIISGLIAEAKREKLDISNWTFLGVDISQHMLERAKTVTSIPPKSPTVQWIKGSAQELEKLPPLCNGAQKVGFILFSAGAFSHLYEKGQPEQFFSQVAKVIEPRTGMACISIAKSFMVTETGKEFALPQIDGPKQIESKIFPGVIYENRILSNETDGNILTEKRIIDVMRKDDGQEKVIERNHVSSMFRLWSREGFTKMATHFGFEITDLMEGTEETYFTLQLKQ</sequence>
<dbReference type="InterPro" id="IPR041698">
    <property type="entry name" value="Methyltransf_25"/>
</dbReference>
<keyword evidence="3" id="KW-1185">Reference proteome</keyword>
<protein>
    <recommendedName>
        <fullName evidence="1">Methyltransferase domain-containing protein</fullName>
    </recommendedName>
</protein>
<organism evidence="2 3">
    <name type="scientific">Penicillium subrubescens</name>
    <dbReference type="NCBI Taxonomy" id="1316194"/>
    <lineage>
        <taxon>Eukaryota</taxon>
        <taxon>Fungi</taxon>
        <taxon>Dikarya</taxon>
        <taxon>Ascomycota</taxon>
        <taxon>Pezizomycotina</taxon>
        <taxon>Eurotiomycetes</taxon>
        <taxon>Eurotiomycetidae</taxon>
        <taxon>Eurotiales</taxon>
        <taxon>Aspergillaceae</taxon>
        <taxon>Penicillium</taxon>
    </lineage>
</organism>
<feature type="domain" description="Methyltransferase" evidence="1">
    <location>
        <begin position="60"/>
        <end position="170"/>
    </location>
</feature>
<gene>
    <name evidence="2" type="ORF">PENSUB_9755</name>
</gene>
<dbReference type="Gene3D" id="3.40.50.150">
    <property type="entry name" value="Vaccinia Virus protein VP39"/>
    <property type="match status" value="1"/>
</dbReference>
<evidence type="ECO:0000313" key="2">
    <source>
        <dbReference type="EMBL" id="OKO97829.1"/>
    </source>
</evidence>
<dbReference type="OrthoDB" id="5339271at2759"/>
<dbReference type="SUPFAM" id="SSF53335">
    <property type="entry name" value="S-adenosyl-L-methionine-dependent methyltransferases"/>
    <property type="match status" value="1"/>
</dbReference>
<evidence type="ECO:0000259" key="1">
    <source>
        <dbReference type="Pfam" id="PF13649"/>
    </source>
</evidence>
<reference evidence="2 3" key="1">
    <citation type="submission" date="2016-10" db="EMBL/GenBank/DDBJ databases">
        <title>Genome sequence of the ascomycete fungus Penicillium subrubescens.</title>
        <authorList>
            <person name="De Vries R.P."/>
            <person name="Peng M."/>
            <person name="Dilokpimol A."/>
            <person name="Hilden K."/>
            <person name="Makela M.R."/>
            <person name="Grigoriev I."/>
            <person name="Riley R."/>
            <person name="Granchi Z."/>
        </authorList>
    </citation>
    <scope>NUCLEOTIDE SEQUENCE [LARGE SCALE GENOMIC DNA]</scope>
    <source>
        <strain evidence="2 3">CBS 132785</strain>
    </source>
</reference>
<proteinExistence type="predicted"/>
<accession>A0A1Q5TC89</accession>